<dbReference type="Proteomes" id="UP000294933">
    <property type="component" value="Unassembled WGS sequence"/>
</dbReference>
<keyword evidence="2 5" id="KW-0813">Transport</keyword>
<comment type="function">
    <text evidence="5">Subunit of the V1 complex of vacuolar(H+)-ATPase (V-ATPase), a multisubunit enzyme composed of a peripheral complex (V1) that hydrolyzes ATP and a membrane integral complex (V0) that translocates protons. V-ATPase is responsible for acidifying and maintaining the pH of intracellular compartments.</text>
</comment>
<keyword evidence="4 5" id="KW-0406">Ion transport</keyword>
<dbReference type="GO" id="GO:0046961">
    <property type="term" value="F:proton-transporting ATPase activity, rotational mechanism"/>
    <property type="evidence" value="ECO:0007669"/>
    <property type="project" value="UniProtKB-UniRule"/>
</dbReference>
<dbReference type="Gene3D" id="1.25.40.150">
    <property type="entry name" value="V-type ATPase, subunit H, C-terminal domain"/>
    <property type="match status" value="1"/>
</dbReference>
<evidence type="ECO:0000256" key="2">
    <source>
        <dbReference type="ARBA" id="ARBA00022448"/>
    </source>
</evidence>
<evidence type="ECO:0000256" key="1">
    <source>
        <dbReference type="ARBA" id="ARBA00008613"/>
    </source>
</evidence>
<dbReference type="InterPro" id="IPR011989">
    <property type="entry name" value="ARM-like"/>
</dbReference>
<protein>
    <recommendedName>
        <fullName evidence="5">V-type proton ATPase subunit H</fullName>
    </recommendedName>
</protein>
<dbReference type="GO" id="GO:0000221">
    <property type="term" value="C:vacuolar proton-transporting V-type ATPase, V1 domain"/>
    <property type="evidence" value="ECO:0007669"/>
    <property type="project" value="UniProtKB-UniRule"/>
</dbReference>
<evidence type="ECO:0000256" key="4">
    <source>
        <dbReference type="ARBA" id="ARBA00023065"/>
    </source>
</evidence>
<dbReference type="PANTHER" id="PTHR10698:SF0">
    <property type="entry name" value="V-TYPE PROTON ATPASE SUBUNIT H"/>
    <property type="match status" value="1"/>
</dbReference>
<dbReference type="SUPFAM" id="SSF48371">
    <property type="entry name" value="ARM repeat"/>
    <property type="match status" value="1"/>
</dbReference>
<dbReference type="OrthoDB" id="10263554at2759"/>
<evidence type="ECO:0000256" key="3">
    <source>
        <dbReference type="ARBA" id="ARBA00022781"/>
    </source>
</evidence>
<dbReference type="Gene3D" id="1.25.10.10">
    <property type="entry name" value="Leucine-rich Repeat Variant"/>
    <property type="match status" value="1"/>
</dbReference>
<dbReference type="Pfam" id="PF03224">
    <property type="entry name" value="V-ATPase_H_N"/>
    <property type="match status" value="1"/>
</dbReference>
<sequence length="437" mass="49318">MALTLVSNSYLEESSAKIRAKPVPWEGYQRNGLVTSEELALIKRVDRQPRTKTEPLLISDGRTFALLYLSLLKKLNRTDTMQCILVLIADALADHDERIPLFTTASTQDPELPYVPLLRALESSDEFLQLKSSQILTVLLSSEPSPLQSQQLQPFLVVLSNLIQSASSNKRDVAVQCLEALLPRAECRRAVWANPGIISGLREILRSKPGAQMSYQVGFSFWLLTFEQEIAENINQKYDIIQLLTDTAQAAVKEKVTRVIVATFRNLVTKAPSQNLPAMLVAKLLPFVKSLSTRKWSDEDIVEDVQFLRDELKARFDSLTTYDEYSSELASGHLSWTPVHESEAFWHDNASRLNDRDSEQLKILVKLLKESQDPTVLAVSAHDIGKYVQHYERGKKAVTDLGAKTRVMELMTHDNAEVRYQALISVQRLISQPWVSA</sequence>
<evidence type="ECO:0000313" key="7">
    <source>
        <dbReference type="EMBL" id="TDL27231.1"/>
    </source>
</evidence>
<dbReference type="EMBL" id="ML170159">
    <property type="protein sequence ID" value="TDL27231.1"/>
    <property type="molecule type" value="Genomic_DNA"/>
</dbReference>
<dbReference type="VEuPathDB" id="FungiDB:BD410DRAFT_740011"/>
<name>A0A4Y7QJ02_9AGAM</name>
<dbReference type="InterPro" id="IPR004908">
    <property type="entry name" value="ATPase_V1-cplx_hsu"/>
</dbReference>
<dbReference type="STRING" id="50990.A0A4Y7QJ02"/>
<evidence type="ECO:0000259" key="6">
    <source>
        <dbReference type="Pfam" id="PF11698"/>
    </source>
</evidence>
<reference evidence="7 8" key="1">
    <citation type="submission" date="2018-06" db="EMBL/GenBank/DDBJ databases">
        <title>A transcriptomic atlas of mushroom development highlights an independent origin of complex multicellularity.</title>
        <authorList>
            <consortium name="DOE Joint Genome Institute"/>
            <person name="Krizsan K."/>
            <person name="Almasi E."/>
            <person name="Merenyi Z."/>
            <person name="Sahu N."/>
            <person name="Viragh M."/>
            <person name="Koszo T."/>
            <person name="Mondo S."/>
            <person name="Kiss B."/>
            <person name="Balint B."/>
            <person name="Kues U."/>
            <person name="Barry K."/>
            <person name="Hegedus J.C."/>
            <person name="Henrissat B."/>
            <person name="Johnson J."/>
            <person name="Lipzen A."/>
            <person name="Ohm R."/>
            <person name="Nagy I."/>
            <person name="Pangilinan J."/>
            <person name="Yan J."/>
            <person name="Xiong Y."/>
            <person name="Grigoriev I.V."/>
            <person name="Hibbett D.S."/>
            <person name="Nagy L.G."/>
        </authorList>
    </citation>
    <scope>NUCLEOTIDE SEQUENCE [LARGE SCALE GENOMIC DNA]</scope>
    <source>
        <strain evidence="7 8">SZMC22713</strain>
    </source>
</reference>
<dbReference type="InterPro" id="IPR016024">
    <property type="entry name" value="ARM-type_fold"/>
</dbReference>
<proteinExistence type="inferred from homology"/>
<dbReference type="GO" id="GO:0000329">
    <property type="term" value="C:fungal-type vacuole membrane"/>
    <property type="evidence" value="ECO:0007669"/>
    <property type="project" value="TreeGrafter"/>
</dbReference>
<keyword evidence="8" id="KW-1185">Reference proteome</keyword>
<comment type="similarity">
    <text evidence="1 5">Belongs to the V-ATPase H subunit family.</text>
</comment>
<dbReference type="InterPro" id="IPR038497">
    <property type="entry name" value="ATPase_V1-cplx_hsu_C_sf"/>
</dbReference>
<organism evidence="7 8">
    <name type="scientific">Rickenella mellea</name>
    <dbReference type="NCBI Taxonomy" id="50990"/>
    <lineage>
        <taxon>Eukaryota</taxon>
        <taxon>Fungi</taxon>
        <taxon>Dikarya</taxon>
        <taxon>Basidiomycota</taxon>
        <taxon>Agaricomycotina</taxon>
        <taxon>Agaricomycetes</taxon>
        <taxon>Hymenochaetales</taxon>
        <taxon>Rickenellaceae</taxon>
        <taxon>Rickenella</taxon>
    </lineage>
</organism>
<feature type="domain" description="ATPase V1 complex subunit H C-terminal" evidence="6">
    <location>
        <begin position="319"/>
        <end position="434"/>
    </location>
</feature>
<dbReference type="Pfam" id="PF11698">
    <property type="entry name" value="V-ATPase_H_C"/>
    <property type="match status" value="1"/>
</dbReference>
<keyword evidence="3 5" id="KW-0375">Hydrogen ion transport</keyword>
<evidence type="ECO:0000256" key="5">
    <source>
        <dbReference type="PIRNR" id="PIRNR032184"/>
    </source>
</evidence>
<comment type="subunit">
    <text evidence="5">V-ATPase is a heteromultimeric enzyme made up of two complexes: the ATP-hydrolytic V1 complex and the proton translocation V0 complex.</text>
</comment>
<dbReference type="PIRSF" id="PIRSF032184">
    <property type="entry name" value="ATPase_V1_H"/>
    <property type="match status" value="1"/>
</dbReference>
<evidence type="ECO:0000313" key="8">
    <source>
        <dbReference type="Proteomes" id="UP000294933"/>
    </source>
</evidence>
<dbReference type="InterPro" id="IPR011987">
    <property type="entry name" value="ATPase_V1-cplx_hsu_C"/>
</dbReference>
<dbReference type="PANTHER" id="PTHR10698">
    <property type="entry name" value="V-TYPE PROTON ATPASE SUBUNIT H"/>
    <property type="match status" value="1"/>
</dbReference>
<dbReference type="AlphaFoldDB" id="A0A4Y7QJ02"/>
<accession>A0A4Y7QJ02</accession>
<gene>
    <name evidence="7" type="ORF">BD410DRAFT_740011</name>
</gene>